<evidence type="ECO:0008006" key="4">
    <source>
        <dbReference type="Google" id="ProtNLM"/>
    </source>
</evidence>
<reference evidence="2 3" key="1">
    <citation type="journal article" date="2014" name="Front. Genet.">
        <title>Genome and metabolic network of "Candidatus Phaeomarinobacter ectocarpi" Ec32, a new candidate genus of Alphaproteobacteria frequently associated with brown algae.</title>
        <authorList>
            <person name="Dittami S.M."/>
            <person name="Barbeyron T."/>
            <person name="Boyen C."/>
            <person name="Cambefort J."/>
            <person name="Collet G."/>
            <person name="Delage L."/>
            <person name="Gobet A."/>
            <person name="Groisillier A."/>
            <person name="Leblanc C."/>
            <person name="Michel G."/>
            <person name="Scornet D."/>
            <person name="Siegel A."/>
            <person name="Tapia J.E."/>
            <person name="Tonon T."/>
        </authorList>
    </citation>
    <scope>NUCLEOTIDE SEQUENCE [LARGE SCALE GENOMIC DNA]</scope>
    <source>
        <strain evidence="2 3">Ec32</strain>
    </source>
</reference>
<dbReference type="HOGENOM" id="CLU_1159452_0_0_5"/>
<dbReference type="RefSeq" id="WP_043950314.1">
    <property type="nucleotide sequence ID" value="NZ_HG966617.1"/>
</dbReference>
<dbReference type="Gene3D" id="3.30.160.150">
    <property type="entry name" value="Lipoprotein like domain"/>
    <property type="match status" value="1"/>
</dbReference>
<name>X5MFE5_9HYPH</name>
<feature type="region of interest" description="Disordered" evidence="1">
    <location>
        <begin position="196"/>
        <end position="239"/>
    </location>
</feature>
<evidence type="ECO:0000313" key="3">
    <source>
        <dbReference type="Proteomes" id="UP000032160"/>
    </source>
</evidence>
<accession>X5MFE5</accession>
<proteinExistence type="predicted"/>
<feature type="compositionally biased region" description="Pro residues" evidence="1">
    <location>
        <begin position="201"/>
        <end position="212"/>
    </location>
</feature>
<dbReference type="EMBL" id="HG966617">
    <property type="protein sequence ID" value="CDO59759.1"/>
    <property type="molecule type" value="Genomic_DNA"/>
</dbReference>
<dbReference type="AlphaFoldDB" id="X5MFE5"/>
<evidence type="ECO:0000313" key="2">
    <source>
        <dbReference type="EMBL" id="CDO59759.1"/>
    </source>
</evidence>
<feature type="compositionally biased region" description="Acidic residues" evidence="1">
    <location>
        <begin position="213"/>
        <end position="224"/>
    </location>
</feature>
<sequence>MQVSGVGMGVKAVAVGLGLALVVAACSFRPLYGTSDEGNAARIGSETIAIGPIGDDRVGQQLRNGLINRLTPRGQPAFPAYQLDVTITDSLGDLLVQEDSTVLRRNYKLTASYRLIELATGDRLYSSTLSRTASLNRSDSEYANVIAQRDAEERAAEAVADVLAQRLAIKLAQLASPKERRRAAIAEAAKIAAAKVDRTYPPEPLDSPLSPPPEDDDEDDDGEETEARFPAPVAVQPGE</sequence>
<dbReference type="STRING" id="1458461.BN1012_Phect1545"/>
<gene>
    <name evidence="2" type="ORF">BN1012_Phect1545</name>
</gene>
<dbReference type="KEGG" id="pect:BN1012_Phect1545"/>
<protein>
    <recommendedName>
        <fullName evidence="4">LPS-assembly lipoprotein</fullName>
    </recommendedName>
</protein>
<organism evidence="2 3">
    <name type="scientific">Candidatus Phaeomarinibacter ectocarpi</name>
    <dbReference type="NCBI Taxonomy" id="1458461"/>
    <lineage>
        <taxon>Bacteria</taxon>
        <taxon>Pseudomonadati</taxon>
        <taxon>Pseudomonadota</taxon>
        <taxon>Alphaproteobacteria</taxon>
        <taxon>Hyphomicrobiales</taxon>
        <taxon>Parvibaculaceae</taxon>
        <taxon>Candidatus Phaeomarinibacter</taxon>
    </lineage>
</organism>
<dbReference type="OrthoDB" id="7678210at2"/>
<dbReference type="Proteomes" id="UP000032160">
    <property type="component" value="Chromosome I"/>
</dbReference>
<keyword evidence="3" id="KW-1185">Reference proteome</keyword>
<evidence type="ECO:0000256" key="1">
    <source>
        <dbReference type="SAM" id="MobiDB-lite"/>
    </source>
</evidence>